<evidence type="ECO:0000259" key="2">
    <source>
        <dbReference type="Pfam" id="PF00682"/>
    </source>
</evidence>
<dbReference type="InterPro" id="IPR000891">
    <property type="entry name" value="PYR_CT"/>
</dbReference>
<gene>
    <name evidence="3" type="ORF">H8730_15550</name>
</gene>
<dbReference type="EMBL" id="JACRSQ010000038">
    <property type="protein sequence ID" value="MBC8544957.1"/>
    <property type="molecule type" value="Genomic_DNA"/>
</dbReference>
<keyword evidence="1" id="KW-0464">Manganese</keyword>
<dbReference type="CDD" id="cd07944">
    <property type="entry name" value="DRE_TIM_HOA_like"/>
    <property type="match status" value="1"/>
</dbReference>
<comment type="caution">
    <text evidence="3">The sequence shown here is derived from an EMBL/GenBank/DDBJ whole genome shotgun (WGS) entry which is preliminary data.</text>
</comment>
<evidence type="ECO:0000313" key="4">
    <source>
        <dbReference type="Proteomes" id="UP000657006"/>
    </source>
</evidence>
<feature type="domain" description="Pyruvate carboxyltransferase" evidence="2">
    <location>
        <begin position="119"/>
        <end position="259"/>
    </location>
</feature>
<dbReference type="InterPro" id="IPR013785">
    <property type="entry name" value="Aldolase_TIM"/>
</dbReference>
<proteinExistence type="predicted"/>
<dbReference type="PANTHER" id="PTHR10277:SF9">
    <property type="entry name" value="2-ISOPROPYLMALATE SYNTHASE 1, CHLOROPLASTIC-RELATED"/>
    <property type="match status" value="1"/>
</dbReference>
<dbReference type="PANTHER" id="PTHR10277">
    <property type="entry name" value="HOMOCITRATE SYNTHASE-RELATED"/>
    <property type="match status" value="1"/>
</dbReference>
<evidence type="ECO:0000256" key="1">
    <source>
        <dbReference type="ARBA" id="ARBA00023211"/>
    </source>
</evidence>
<sequence length="534" mass="61535">MSIQILDCTLRDGGYINDWAFGRKTITSILDKLESANIDIIECGFLTGMVQDEDCSLFNSVSQLEAVLPKRERNSMYVAMIAIGEKELHPSELMPYDGKSIGGIRLTFHKEEIAQAFEWARIIMEKGYEVFMQPVGTAFYSDLELLQLVEKINELNPYAFYIVDTLGSMYRNEVSHRFYLIDENMRQEIHLGFHGHNNLQLAFSNAQVLGKIQTKRTLILDASVYGMGRGAGNLPTELITQYINKNIASRYDVTMVMDIYDEYIAAIRKEYEWGYTVPYHIAASNVCHPNYAAYLINKQTLTMKDIEKIIQSIPEKFKILFDRKLIEQLYTQFQSRKIDDSKAVCEIAELIQGKKILLLAPGKSLVQEYETIMNFVEAEKPYVISVNFVDGKYAMDACFVSNHKRMDIIGQEIRHLRHIRTILTSNIPGGGEDCLYVEYDRYTNPDEMISDNAGLMLLKLLKRCRAESVYLAGFDGFHHRYNGNYYSQELNFRVNESEAYEKQRRIREQLRELSKGMSITFLTPSEYEQGGFDV</sequence>
<reference evidence="3" key="1">
    <citation type="submission" date="2020-08" db="EMBL/GenBank/DDBJ databases">
        <title>Genome public.</title>
        <authorList>
            <person name="Liu C."/>
            <person name="Sun Q."/>
        </authorList>
    </citation>
    <scope>NUCLEOTIDE SEQUENCE</scope>
    <source>
        <strain evidence="3">NSJ-32</strain>
    </source>
</reference>
<dbReference type="GO" id="GO:0009098">
    <property type="term" value="P:L-leucine biosynthetic process"/>
    <property type="evidence" value="ECO:0007669"/>
    <property type="project" value="TreeGrafter"/>
</dbReference>
<accession>A0A926DWJ0</accession>
<protein>
    <submittedName>
        <fullName evidence="3">Aldolase catalytic domain-containing protein</fullName>
    </submittedName>
</protein>
<dbReference type="Pfam" id="PF00682">
    <property type="entry name" value="HMGL-like"/>
    <property type="match status" value="1"/>
</dbReference>
<evidence type="ECO:0000313" key="3">
    <source>
        <dbReference type="EMBL" id="MBC8544957.1"/>
    </source>
</evidence>
<dbReference type="InterPro" id="IPR050073">
    <property type="entry name" value="2-IPM_HCS-like"/>
</dbReference>
<dbReference type="AlphaFoldDB" id="A0A926DWJ0"/>
<dbReference type="SUPFAM" id="SSF51569">
    <property type="entry name" value="Aldolase"/>
    <property type="match status" value="1"/>
</dbReference>
<dbReference type="GO" id="GO:0003852">
    <property type="term" value="F:2-isopropylmalate synthase activity"/>
    <property type="evidence" value="ECO:0007669"/>
    <property type="project" value="TreeGrafter"/>
</dbReference>
<keyword evidence="4" id="KW-1185">Reference proteome</keyword>
<dbReference type="RefSeq" id="WP_177718442.1">
    <property type="nucleotide sequence ID" value="NZ_JACRSQ010000038.1"/>
</dbReference>
<dbReference type="Gene3D" id="3.20.20.70">
    <property type="entry name" value="Aldolase class I"/>
    <property type="match status" value="1"/>
</dbReference>
<dbReference type="Proteomes" id="UP000657006">
    <property type="component" value="Unassembled WGS sequence"/>
</dbReference>
<name>A0A926DWJ0_9FIRM</name>
<organism evidence="3 4">
    <name type="scientific">Bianquea renquensis</name>
    <dbReference type="NCBI Taxonomy" id="2763661"/>
    <lineage>
        <taxon>Bacteria</taxon>
        <taxon>Bacillati</taxon>
        <taxon>Bacillota</taxon>
        <taxon>Clostridia</taxon>
        <taxon>Eubacteriales</taxon>
        <taxon>Bianqueaceae</taxon>
        <taxon>Bianquea</taxon>
    </lineage>
</organism>